<feature type="compositionally biased region" description="Basic residues" evidence="1">
    <location>
        <begin position="1"/>
        <end position="12"/>
    </location>
</feature>
<protein>
    <submittedName>
        <fullName evidence="2">Uncharacterized protein</fullName>
    </submittedName>
</protein>
<feature type="region of interest" description="Disordered" evidence="1">
    <location>
        <begin position="60"/>
        <end position="113"/>
    </location>
</feature>
<feature type="compositionally biased region" description="Low complexity" evidence="1">
    <location>
        <begin position="202"/>
        <end position="212"/>
    </location>
</feature>
<evidence type="ECO:0000256" key="1">
    <source>
        <dbReference type="SAM" id="MobiDB-lite"/>
    </source>
</evidence>
<evidence type="ECO:0000313" key="2">
    <source>
        <dbReference type="EMBL" id="KAH0776461.1"/>
    </source>
</evidence>
<keyword evidence="3" id="KW-1185">Reference proteome</keyword>
<dbReference type="Proteomes" id="UP000826656">
    <property type="component" value="Unassembled WGS sequence"/>
</dbReference>
<reference evidence="2 3" key="1">
    <citation type="journal article" date="2021" name="bioRxiv">
        <title>Chromosome-scale and haplotype-resolved genome assembly of a tetraploid potato cultivar.</title>
        <authorList>
            <person name="Sun H."/>
            <person name="Jiao W.-B."/>
            <person name="Krause K."/>
            <person name="Campoy J.A."/>
            <person name="Goel M."/>
            <person name="Folz-Donahue K."/>
            <person name="Kukat C."/>
            <person name="Huettel B."/>
            <person name="Schneeberger K."/>
        </authorList>
    </citation>
    <scope>NUCLEOTIDE SEQUENCE [LARGE SCALE GENOMIC DNA]</scope>
    <source>
        <strain evidence="2">SolTubOtavaFocal</strain>
        <tissue evidence="2">Leaves</tissue>
    </source>
</reference>
<accession>A0ABQ7W844</accession>
<feature type="region of interest" description="Disordered" evidence="1">
    <location>
        <begin position="1"/>
        <end position="21"/>
    </location>
</feature>
<sequence>MAPPSRRGRKGRTQGGRGGHILAQHGNKQLVVANSIASTSCINTDHPMYKEFMDFMKSKKESDNNPPAYSTVLMDEENTEDETVMAPPSRRGRKDRTQGGRGGHIPAQHGNKQLVAANSIASISGINTDHPMYKEFMDFMKSKMESDNNPPAYSTVLMDEENTEVYIFRMRPSWPPLREGEEKVEHKEEEEVISSLNMATNSRMRPSWSPSSRRGRKGRTQGGRGGHILAQHDNEQLVATNSIASTSGINTDHPMYKEFIDFMKSKKESDNNPPAYSTVFMDEENTEDEIAMDPPSRRGRKGRTQGGRGGHILAKHGNKQLVAANSIASTICIKTDHPMYKDFMDFMKSQKELDNNPPAYSTLLMDEENTEVFDLNDK</sequence>
<feature type="region of interest" description="Disordered" evidence="1">
    <location>
        <begin position="202"/>
        <end position="226"/>
    </location>
</feature>
<gene>
    <name evidence="2" type="ORF">KY290_007872</name>
</gene>
<dbReference type="PANTHER" id="PTHR36294:SF1">
    <property type="entry name" value="TRANSMEMBRANE PROTEIN 139"/>
    <property type="match status" value="1"/>
</dbReference>
<dbReference type="PANTHER" id="PTHR36294">
    <property type="entry name" value="TRANSMEMBRANE PROTEIN 139"/>
    <property type="match status" value="1"/>
</dbReference>
<proteinExistence type="predicted"/>
<evidence type="ECO:0000313" key="3">
    <source>
        <dbReference type="Proteomes" id="UP000826656"/>
    </source>
</evidence>
<comment type="caution">
    <text evidence="2">The sequence shown here is derived from an EMBL/GenBank/DDBJ whole genome shotgun (WGS) entry which is preliminary data.</text>
</comment>
<name>A0ABQ7W844_SOLTU</name>
<dbReference type="InterPro" id="IPR038805">
    <property type="entry name" value="TMEM139"/>
</dbReference>
<feature type="compositionally biased region" description="Acidic residues" evidence="1">
    <location>
        <begin position="74"/>
        <end position="83"/>
    </location>
</feature>
<organism evidence="2 3">
    <name type="scientific">Solanum tuberosum</name>
    <name type="common">Potato</name>
    <dbReference type="NCBI Taxonomy" id="4113"/>
    <lineage>
        <taxon>Eukaryota</taxon>
        <taxon>Viridiplantae</taxon>
        <taxon>Streptophyta</taxon>
        <taxon>Embryophyta</taxon>
        <taxon>Tracheophyta</taxon>
        <taxon>Spermatophyta</taxon>
        <taxon>Magnoliopsida</taxon>
        <taxon>eudicotyledons</taxon>
        <taxon>Gunneridae</taxon>
        <taxon>Pentapetalae</taxon>
        <taxon>asterids</taxon>
        <taxon>lamiids</taxon>
        <taxon>Solanales</taxon>
        <taxon>Solanaceae</taxon>
        <taxon>Solanoideae</taxon>
        <taxon>Solaneae</taxon>
        <taxon>Solanum</taxon>
    </lineage>
</organism>
<dbReference type="EMBL" id="JAIVGD010000003">
    <property type="protein sequence ID" value="KAH0776461.1"/>
    <property type="molecule type" value="Genomic_DNA"/>
</dbReference>